<feature type="transmembrane region" description="Helical" evidence="6">
    <location>
        <begin position="171"/>
        <end position="193"/>
    </location>
</feature>
<keyword evidence="2" id="KW-1003">Cell membrane</keyword>
<feature type="transmembrane region" description="Helical" evidence="6">
    <location>
        <begin position="223"/>
        <end position="245"/>
    </location>
</feature>
<feature type="transmembrane region" description="Helical" evidence="6">
    <location>
        <begin position="86"/>
        <end position="118"/>
    </location>
</feature>
<keyword evidence="8" id="KW-1185">Reference proteome</keyword>
<dbReference type="GO" id="GO:0005886">
    <property type="term" value="C:plasma membrane"/>
    <property type="evidence" value="ECO:0007669"/>
    <property type="project" value="UniProtKB-SubCell"/>
</dbReference>
<reference evidence="7 8" key="1">
    <citation type="journal article" date="2002" name="Genome Res.">
        <title>A complete sequence of the T. tengcongensis genome.</title>
        <authorList>
            <person name="Bao Q."/>
            <person name="Tian Y."/>
            <person name="Li W."/>
            <person name="Xu Z."/>
            <person name="Xuan Z."/>
            <person name="Hu S."/>
            <person name="Dong W."/>
            <person name="Yang J."/>
            <person name="Chen Y."/>
            <person name="Xue Y."/>
            <person name="Xu Y."/>
            <person name="Lai X."/>
            <person name="Huang L."/>
            <person name="Dong X."/>
            <person name="Ma Y."/>
            <person name="Ling L."/>
            <person name="Tan H."/>
            <person name="Chen R."/>
            <person name="Wang J."/>
            <person name="Yu J."/>
            <person name="Yang H."/>
        </authorList>
    </citation>
    <scope>NUCLEOTIDE SEQUENCE [LARGE SCALE GENOMIC DNA]</scope>
    <source>
        <strain evidence="8">DSM 15242 / JCM 11007 / NBRC 100824 / MB4</strain>
    </source>
</reference>
<keyword evidence="3 6" id="KW-0812">Transmembrane</keyword>
<protein>
    <submittedName>
        <fullName evidence="7">Ribose/xylose/arabinose/galactoside ABC-type transport systems, permease components</fullName>
    </submittedName>
</protein>
<organism evidence="7 8">
    <name type="scientific">Caldanaerobacter subterraneus subsp. tengcongensis (strain DSM 15242 / JCM 11007 / NBRC 100824 / MB4)</name>
    <name type="common">Thermoanaerobacter tengcongensis</name>
    <dbReference type="NCBI Taxonomy" id="273068"/>
    <lineage>
        <taxon>Bacteria</taxon>
        <taxon>Bacillati</taxon>
        <taxon>Bacillota</taxon>
        <taxon>Clostridia</taxon>
        <taxon>Thermoanaerobacterales</taxon>
        <taxon>Thermoanaerobacteraceae</taxon>
        <taxon>Caldanaerobacter</taxon>
    </lineage>
</organism>
<dbReference type="GO" id="GO:0022857">
    <property type="term" value="F:transmembrane transporter activity"/>
    <property type="evidence" value="ECO:0007669"/>
    <property type="project" value="InterPro"/>
</dbReference>
<feature type="transmembrane region" description="Helical" evidence="6">
    <location>
        <begin position="21"/>
        <end position="41"/>
    </location>
</feature>
<keyword evidence="5 6" id="KW-0472">Membrane</keyword>
<dbReference type="PANTHER" id="PTHR32196">
    <property type="entry name" value="ABC TRANSPORTER PERMEASE PROTEIN YPHD-RELATED-RELATED"/>
    <property type="match status" value="1"/>
</dbReference>
<proteinExistence type="predicted"/>
<dbReference type="KEGG" id="tte:TTE0764"/>
<evidence type="ECO:0000256" key="5">
    <source>
        <dbReference type="ARBA" id="ARBA00023136"/>
    </source>
</evidence>
<evidence type="ECO:0000256" key="3">
    <source>
        <dbReference type="ARBA" id="ARBA00022692"/>
    </source>
</evidence>
<dbReference type="Proteomes" id="UP000000555">
    <property type="component" value="Chromosome"/>
</dbReference>
<evidence type="ECO:0000256" key="2">
    <source>
        <dbReference type="ARBA" id="ARBA00022475"/>
    </source>
</evidence>
<feature type="transmembrane region" description="Helical" evidence="6">
    <location>
        <begin position="130"/>
        <end position="150"/>
    </location>
</feature>
<feature type="transmembrane region" description="Helical" evidence="6">
    <location>
        <begin position="257"/>
        <end position="290"/>
    </location>
</feature>
<evidence type="ECO:0000313" key="7">
    <source>
        <dbReference type="EMBL" id="AAM24023.1"/>
    </source>
</evidence>
<feature type="transmembrane region" description="Helical" evidence="6">
    <location>
        <begin position="53"/>
        <end position="74"/>
    </location>
</feature>
<keyword evidence="4 6" id="KW-1133">Transmembrane helix</keyword>
<gene>
    <name evidence="7" type="primary">AraH3</name>
    <name evidence="7" type="ordered locus">TTE0764</name>
</gene>
<dbReference type="EMBL" id="AE008691">
    <property type="protein sequence ID" value="AAM24023.1"/>
    <property type="molecule type" value="Genomic_DNA"/>
</dbReference>
<evidence type="ECO:0000256" key="4">
    <source>
        <dbReference type="ARBA" id="ARBA00022989"/>
    </source>
</evidence>
<dbReference type="RefSeq" id="WP_011025161.1">
    <property type="nucleotide sequence ID" value="NC_003869.1"/>
</dbReference>
<sequence>MQNLDKKVVTSEPNNKRKFSTRLQLFSTWGALAILVVFFSITSDKFLTVDNLLTVALQTSIIAIIAMGQTYVIITGGIDLSIGSNIALGGVVAALLMANGFSIPVSIVIALLVGLFVGTLNGTLIAYGKIPPFIVTLGAMSIIRGTAYVLTGGIPITNVPLEFSAFGMGRILRIPVPVIIMVILIAIFGFILAKTKLGRYIYAVGSNREAARLAGINIPTVLIAVYAISGFLAVWAGIIVAGRIISGQPAAGMGYELDAVAASVIGGASLFGGEGTILGTIAGAFVMGVLRNGLNLLNVSAFWQQIIIGAVIIGAVFLDTIRRR</sequence>
<dbReference type="CDD" id="cd06579">
    <property type="entry name" value="TM_PBP1_transp_AraH_like"/>
    <property type="match status" value="1"/>
</dbReference>
<comment type="subcellular location">
    <subcellularLocation>
        <location evidence="1">Cell membrane</location>
        <topology evidence="1">Multi-pass membrane protein</topology>
    </subcellularLocation>
</comment>
<dbReference type="OrthoDB" id="9815820at2"/>
<dbReference type="AlphaFoldDB" id="Q8RBQ0"/>
<dbReference type="eggNOG" id="COG1172">
    <property type="taxonomic scope" value="Bacteria"/>
</dbReference>
<feature type="transmembrane region" description="Helical" evidence="6">
    <location>
        <begin position="302"/>
        <end position="321"/>
    </location>
</feature>
<dbReference type="STRING" id="273068.TTE0764"/>
<accession>Q8RBQ0</accession>
<evidence type="ECO:0000256" key="6">
    <source>
        <dbReference type="SAM" id="Phobius"/>
    </source>
</evidence>
<evidence type="ECO:0000313" key="8">
    <source>
        <dbReference type="Proteomes" id="UP000000555"/>
    </source>
</evidence>
<evidence type="ECO:0000256" key="1">
    <source>
        <dbReference type="ARBA" id="ARBA00004651"/>
    </source>
</evidence>
<name>Q8RBQ0_CALS4</name>
<dbReference type="InterPro" id="IPR001851">
    <property type="entry name" value="ABC_transp_permease"/>
</dbReference>
<dbReference type="Pfam" id="PF02653">
    <property type="entry name" value="BPD_transp_2"/>
    <property type="match status" value="1"/>
</dbReference>
<dbReference type="HOGENOM" id="CLU_028880_2_2_9"/>